<evidence type="ECO:0000313" key="5">
    <source>
        <dbReference type="Proteomes" id="UP000294003"/>
    </source>
</evidence>
<dbReference type="EMBL" id="QJNS01000277">
    <property type="protein sequence ID" value="RYO80770.1"/>
    <property type="molecule type" value="Genomic_DNA"/>
</dbReference>
<reference evidence="4 5" key="1">
    <citation type="submission" date="2018-06" db="EMBL/GenBank/DDBJ databases">
        <title>Complete Genomes of Monosporascus.</title>
        <authorList>
            <person name="Robinson A.J."/>
            <person name="Natvig D.O."/>
        </authorList>
    </citation>
    <scope>NUCLEOTIDE SEQUENCE [LARGE SCALE GENOMIC DNA]</scope>
    <source>
        <strain evidence="4 5">CBS 609.92</strain>
    </source>
</reference>
<dbReference type="InterPro" id="IPR003817">
    <property type="entry name" value="PS_Dcarbxylase"/>
</dbReference>
<dbReference type="Pfam" id="PF01966">
    <property type="entry name" value="HD"/>
    <property type="match status" value="1"/>
</dbReference>
<dbReference type="Pfam" id="PF12588">
    <property type="entry name" value="PSDC"/>
    <property type="match status" value="1"/>
</dbReference>
<dbReference type="Pfam" id="PF02666">
    <property type="entry name" value="PS_Dcarbxylase"/>
    <property type="match status" value="1"/>
</dbReference>
<evidence type="ECO:0000313" key="4">
    <source>
        <dbReference type="EMBL" id="RYO80770.1"/>
    </source>
</evidence>
<dbReference type="InterPro" id="IPR017771">
    <property type="entry name" value="Cyanamide_hydratase_HD"/>
</dbReference>
<evidence type="ECO:0000259" key="3">
    <source>
        <dbReference type="PROSITE" id="PS51831"/>
    </source>
</evidence>
<dbReference type="InterPro" id="IPR003607">
    <property type="entry name" value="HD/PDEase_dom"/>
</dbReference>
<name>A0ABY0GZH6_9PEZI</name>
<accession>A0ABY0GZH6</accession>
<dbReference type="Proteomes" id="UP000294003">
    <property type="component" value="Unassembled WGS sequence"/>
</dbReference>
<evidence type="ECO:0000256" key="1">
    <source>
        <dbReference type="ARBA" id="ARBA00022793"/>
    </source>
</evidence>
<dbReference type="PANTHER" id="PTHR35569">
    <property type="entry name" value="CYANAMIDE HYDRATASE DDI2-RELATED"/>
    <property type="match status" value="1"/>
</dbReference>
<proteinExistence type="predicted"/>
<keyword evidence="2" id="KW-0456">Lyase</keyword>
<dbReference type="SMART" id="SM00471">
    <property type="entry name" value="HDc"/>
    <property type="match status" value="1"/>
</dbReference>
<dbReference type="InterPro" id="IPR022237">
    <property type="entry name" value="PsiD-like"/>
</dbReference>
<dbReference type="InterPro" id="IPR006674">
    <property type="entry name" value="HD_domain"/>
</dbReference>
<feature type="domain" description="HD" evidence="3">
    <location>
        <begin position="477"/>
        <end position="588"/>
    </location>
</feature>
<dbReference type="SUPFAM" id="SSF109604">
    <property type="entry name" value="HD-domain/PDEase-like"/>
    <property type="match status" value="1"/>
</dbReference>
<evidence type="ECO:0000256" key="2">
    <source>
        <dbReference type="ARBA" id="ARBA00023239"/>
    </source>
</evidence>
<keyword evidence="1" id="KW-0210">Decarboxylase</keyword>
<dbReference type="CDD" id="cd00077">
    <property type="entry name" value="HDc"/>
    <property type="match status" value="1"/>
</dbReference>
<protein>
    <recommendedName>
        <fullName evidence="3">HD domain-containing protein</fullName>
    </recommendedName>
</protein>
<dbReference type="PROSITE" id="PS51831">
    <property type="entry name" value="HD"/>
    <property type="match status" value="1"/>
</dbReference>
<sequence>MVHQHGDEHEIPQEHHVHRRGAWLPADHRVQHEWMKAQVEHVDKHPKKELIPALKEFMDFIETNPRIYMYFTEMWDEVPLKKPYYKDPTGERKQIRDYRHMLDMLNHVFTKAPEWHDAAAGVGMVGVPMVSIFDYVMATPSGHAAFLDPDVNKMLKKVLNEWGTFLQSPESARVLEHHNQGWFSEHARKDLMQVANGPLKTSHNFEEMYICDPKAKHYGYKSWDDFFTRELRDGARPVASPEDDNVVANACESKPYNVARSAKLRDKFWIKGQPYSVLDMLGHDPLAPQFGGATIYQAFLSALSYHRWHVPVSGKIAKAFVRDGTYFSEPLFEGLGDYNVHEIDKKGISVAQGYLTALATRAIIFIEADNPAIGLMAFIGIGMDEVSTCEITVREGQHVKKGDQLGRMASTTTPASADEIAKHGWTAVPVDANATLNGKPYIHKPEPRLMRDTPFPSDDPVVAKAQDYAKAHLIPQTYHHSMRVYYWGYAILQDQFPEYADTLSLSTWALACLLHDIGTTQENLHGTLLSFEFFGGILALNLTREWGAPKAQAEAVAEAIIRHQDLGTEGNITLLGQVIQLATIYDNMGGNPALIDRATLVDVNKAWPRMGWSGCFAGTISEENGLKPWAHTTHLGEKAFREGVENNELMKPFDNWGFGGIDPSC</sequence>
<gene>
    <name evidence="4" type="ORF">DL762_007462</name>
</gene>
<dbReference type="NCBIfam" id="TIGR03401">
    <property type="entry name" value="cyanamide_fam"/>
    <property type="match status" value="1"/>
</dbReference>
<dbReference type="Gene3D" id="1.10.3210.10">
    <property type="entry name" value="Hypothetical protein af1432"/>
    <property type="match status" value="1"/>
</dbReference>
<organism evidence="4 5">
    <name type="scientific">Monosporascus cannonballus</name>
    <dbReference type="NCBI Taxonomy" id="155416"/>
    <lineage>
        <taxon>Eukaryota</taxon>
        <taxon>Fungi</taxon>
        <taxon>Dikarya</taxon>
        <taxon>Ascomycota</taxon>
        <taxon>Pezizomycotina</taxon>
        <taxon>Sordariomycetes</taxon>
        <taxon>Xylariomycetidae</taxon>
        <taxon>Xylariales</taxon>
        <taxon>Xylariales incertae sedis</taxon>
        <taxon>Monosporascus</taxon>
    </lineage>
</organism>
<keyword evidence="5" id="KW-1185">Reference proteome</keyword>
<comment type="caution">
    <text evidence="4">The sequence shown here is derived from an EMBL/GenBank/DDBJ whole genome shotgun (WGS) entry which is preliminary data.</text>
</comment>
<dbReference type="PANTHER" id="PTHR35569:SF1">
    <property type="entry name" value="CYANAMIDE HYDRATASE DDI2-RELATED"/>
    <property type="match status" value="1"/>
</dbReference>